<dbReference type="Proteomes" id="UP001303587">
    <property type="component" value="Chromosome"/>
</dbReference>
<dbReference type="EMBL" id="CP131060">
    <property type="protein sequence ID" value="WNY25830.1"/>
    <property type="molecule type" value="Genomic_DNA"/>
</dbReference>
<sequence>MKSEKKEKIKSRQQVAQLGESVRILNIINLVVIVGGVLLYYFSTGALMTKIGSGLIMAGAIMVVATIVIQLYFTSKLRKKK</sequence>
<feature type="transmembrane region" description="Helical" evidence="1">
    <location>
        <begin position="21"/>
        <end position="42"/>
    </location>
</feature>
<keyword evidence="1" id="KW-0472">Membrane</keyword>
<dbReference type="AlphaFoldDB" id="A0AA96V5A3"/>
<name>A0AA96V5A3_9EURY</name>
<feature type="transmembrane region" description="Helical" evidence="1">
    <location>
        <begin position="54"/>
        <end position="73"/>
    </location>
</feature>
<accession>A0AA96V5A3</accession>
<dbReference type="RefSeq" id="WP_338102176.1">
    <property type="nucleotide sequence ID" value="NZ_CP131060.1"/>
</dbReference>
<evidence type="ECO:0000313" key="3">
    <source>
        <dbReference type="Proteomes" id="UP001303587"/>
    </source>
</evidence>
<reference evidence="2 3" key="1">
    <citation type="submission" date="2023-07" db="EMBL/GenBank/DDBJ databases">
        <title>Closed genoem sequence of Methanosarcinaceae archaeon Ac7.</title>
        <authorList>
            <person name="Poehlein A."/>
            <person name="Protasov E."/>
            <person name="Platt K."/>
            <person name="Reeh H."/>
            <person name="Daniel R."/>
            <person name="Brune A."/>
        </authorList>
    </citation>
    <scope>NUCLEOTIDE SEQUENCE [LARGE SCALE GENOMIC DNA]</scope>
    <source>
        <strain evidence="2 3">Ac7</strain>
    </source>
</reference>
<keyword evidence="1" id="KW-0812">Transmembrane</keyword>
<proteinExistence type="predicted"/>
<dbReference type="GeneID" id="89230494"/>
<protein>
    <submittedName>
        <fullName evidence="2">Uncharacterized protein</fullName>
    </submittedName>
</protein>
<evidence type="ECO:0000313" key="2">
    <source>
        <dbReference type="EMBL" id="WNY25830.1"/>
    </source>
</evidence>
<keyword evidence="1" id="KW-1133">Transmembrane helix</keyword>
<evidence type="ECO:0000256" key="1">
    <source>
        <dbReference type="SAM" id="Phobius"/>
    </source>
</evidence>
<gene>
    <name evidence="2" type="ORF">MsAc7_13940</name>
</gene>
<organism evidence="2 3">
    <name type="scientific">Methanolapillus millepedarum</name>
    <dbReference type="NCBI Taxonomy" id="3028296"/>
    <lineage>
        <taxon>Archaea</taxon>
        <taxon>Methanobacteriati</taxon>
        <taxon>Methanobacteriota</taxon>
        <taxon>Stenosarchaea group</taxon>
        <taxon>Methanomicrobia</taxon>
        <taxon>Methanosarcinales</taxon>
        <taxon>Methanosarcinaceae</taxon>
        <taxon>Methanolapillus</taxon>
    </lineage>
</organism>
<keyword evidence="3" id="KW-1185">Reference proteome</keyword>